<dbReference type="GeneID" id="89931107"/>
<feature type="compositionally biased region" description="Basic and acidic residues" evidence="1">
    <location>
        <begin position="50"/>
        <end position="60"/>
    </location>
</feature>
<comment type="caution">
    <text evidence="2">The sequence shown here is derived from an EMBL/GenBank/DDBJ whole genome shotgun (WGS) entry which is preliminary data.</text>
</comment>
<evidence type="ECO:0000256" key="1">
    <source>
        <dbReference type="SAM" id="MobiDB-lite"/>
    </source>
</evidence>
<reference evidence="2 3" key="1">
    <citation type="submission" date="2023-08" db="EMBL/GenBank/DDBJ databases">
        <title>Black Yeasts Isolated from many extreme environments.</title>
        <authorList>
            <person name="Coleine C."/>
            <person name="Stajich J.E."/>
            <person name="Selbmann L."/>
        </authorList>
    </citation>
    <scope>NUCLEOTIDE SEQUENCE [LARGE SCALE GENOMIC DNA]</scope>
    <source>
        <strain evidence="2 3">CCFEE 5935</strain>
    </source>
</reference>
<dbReference type="Proteomes" id="UP001337655">
    <property type="component" value="Unassembled WGS sequence"/>
</dbReference>
<evidence type="ECO:0000313" key="3">
    <source>
        <dbReference type="Proteomes" id="UP001337655"/>
    </source>
</evidence>
<dbReference type="EMBL" id="JAVRRT010000019">
    <property type="protein sequence ID" value="KAK5164571.1"/>
    <property type="molecule type" value="Genomic_DNA"/>
</dbReference>
<protein>
    <submittedName>
        <fullName evidence="2">Uncharacterized protein</fullName>
    </submittedName>
</protein>
<dbReference type="RefSeq" id="XP_064654819.1">
    <property type="nucleotide sequence ID" value="XM_064807003.1"/>
</dbReference>
<dbReference type="AlphaFoldDB" id="A0AAV9NX86"/>
<keyword evidence="3" id="KW-1185">Reference proteome</keyword>
<gene>
    <name evidence="2" type="ORF">LTR77_009777</name>
</gene>
<feature type="region of interest" description="Disordered" evidence="1">
    <location>
        <begin position="36"/>
        <end position="60"/>
    </location>
</feature>
<accession>A0AAV9NX86</accession>
<sequence>MEPMRTPRADTPTPLHRTAVSTEVTEIDEEFEIADTEDNYDPVSGLRHNPKNDGDPEHDQTNLTAYRRYNTFSIKGKRHTIDRSSARVGVEEPHKFYYVNKSGQWKKWKPVLPFA</sequence>
<name>A0AAV9NX86_9PEZI</name>
<evidence type="ECO:0000313" key="2">
    <source>
        <dbReference type="EMBL" id="KAK5164571.1"/>
    </source>
</evidence>
<organism evidence="2 3">
    <name type="scientific">Saxophila tyrrhenica</name>
    <dbReference type="NCBI Taxonomy" id="1690608"/>
    <lineage>
        <taxon>Eukaryota</taxon>
        <taxon>Fungi</taxon>
        <taxon>Dikarya</taxon>
        <taxon>Ascomycota</taxon>
        <taxon>Pezizomycotina</taxon>
        <taxon>Dothideomycetes</taxon>
        <taxon>Dothideomycetidae</taxon>
        <taxon>Mycosphaerellales</taxon>
        <taxon>Extremaceae</taxon>
        <taxon>Saxophila</taxon>
    </lineage>
</organism>
<proteinExistence type="predicted"/>